<organism evidence="2 3">
    <name type="scientific">Parasitella parasitica</name>
    <dbReference type="NCBI Taxonomy" id="35722"/>
    <lineage>
        <taxon>Eukaryota</taxon>
        <taxon>Fungi</taxon>
        <taxon>Fungi incertae sedis</taxon>
        <taxon>Mucoromycota</taxon>
        <taxon>Mucoromycotina</taxon>
        <taxon>Mucoromycetes</taxon>
        <taxon>Mucorales</taxon>
        <taxon>Mucorineae</taxon>
        <taxon>Mucoraceae</taxon>
        <taxon>Parasitella</taxon>
    </lineage>
</organism>
<accession>A0A0B7N700</accession>
<gene>
    <name evidence="2" type="primary">PARPA_08316.1 scaffold 32756</name>
</gene>
<dbReference type="EMBL" id="LN731032">
    <property type="protein sequence ID" value="CEP14153.1"/>
    <property type="molecule type" value="Genomic_DNA"/>
</dbReference>
<protein>
    <submittedName>
        <fullName evidence="2">Uncharacterized protein</fullName>
    </submittedName>
</protein>
<evidence type="ECO:0000313" key="2">
    <source>
        <dbReference type="EMBL" id="CEP14153.1"/>
    </source>
</evidence>
<evidence type="ECO:0000256" key="1">
    <source>
        <dbReference type="SAM" id="MobiDB-lite"/>
    </source>
</evidence>
<dbReference type="OrthoDB" id="2255066at2759"/>
<dbReference type="AlphaFoldDB" id="A0A0B7N700"/>
<dbReference type="Proteomes" id="UP000054107">
    <property type="component" value="Unassembled WGS sequence"/>
</dbReference>
<sequence>MTTQKPTHFINTFLPEAYEKLFFPEFFIAVEPRNWNANAYLMQLVQKNPTISTRNGNKALTEDTKKMQDYVIPGTIADTVLRQMEGALKSAKGKAAISQFWKNSTTIASTSINYEKSKYQLRGQMAEEVVDEDESRSRKKQRVQATQLFESNGVEGEEDEGEAQDIPNNSDEEDDNNDVDDIWESWKRLLKGIRESTVLPALSPESHNVIWCGKKVLCRSVLPVEHFQELNKQVPNIKIQWVDRIFKQLLLEALDTGNKEEWLDKVKMFRNCSSTVDLIAKRDLMTCIFNIFSNLFDGASETLSSSESCLRYYVIDPLLLACNKYLKDLDHDVTFYPGEIELKAMTFQLKDQGITDKRLRYNADGTILCNNIATEVLLSEVSSAFAENDKGKTSFDHYKAMFGLLMMLRTLARKYKYASFNSLRT</sequence>
<reference evidence="2 3" key="1">
    <citation type="submission" date="2014-09" db="EMBL/GenBank/DDBJ databases">
        <authorList>
            <person name="Ellenberger Sabrina"/>
        </authorList>
    </citation>
    <scope>NUCLEOTIDE SEQUENCE [LARGE SCALE GENOMIC DNA]</scope>
    <source>
        <strain evidence="2 3">CBS 412.66</strain>
    </source>
</reference>
<proteinExistence type="predicted"/>
<name>A0A0B7N700_9FUNG</name>
<feature type="region of interest" description="Disordered" evidence="1">
    <location>
        <begin position="128"/>
        <end position="178"/>
    </location>
</feature>
<keyword evidence="3" id="KW-1185">Reference proteome</keyword>
<evidence type="ECO:0000313" key="3">
    <source>
        <dbReference type="Proteomes" id="UP000054107"/>
    </source>
</evidence>